<evidence type="ECO:0000313" key="3">
    <source>
        <dbReference type="Proteomes" id="UP000265703"/>
    </source>
</evidence>
<gene>
    <name evidence="2" type="ORF">C1645_829565</name>
</gene>
<dbReference type="Proteomes" id="UP000265703">
    <property type="component" value="Unassembled WGS sequence"/>
</dbReference>
<evidence type="ECO:0008006" key="4">
    <source>
        <dbReference type="Google" id="ProtNLM"/>
    </source>
</evidence>
<dbReference type="AlphaFoldDB" id="A0A397SJA3"/>
<evidence type="ECO:0000313" key="2">
    <source>
        <dbReference type="EMBL" id="RIA86233.1"/>
    </source>
</evidence>
<keyword evidence="3" id="KW-1185">Reference proteome</keyword>
<comment type="caution">
    <text evidence="2">The sequence shown here is derived from an EMBL/GenBank/DDBJ whole genome shotgun (WGS) entry which is preliminary data.</text>
</comment>
<name>A0A397SJA3_9GLOM</name>
<evidence type="ECO:0000256" key="1">
    <source>
        <dbReference type="SAM" id="SignalP"/>
    </source>
</evidence>
<organism evidence="2 3">
    <name type="scientific">Glomus cerebriforme</name>
    <dbReference type="NCBI Taxonomy" id="658196"/>
    <lineage>
        <taxon>Eukaryota</taxon>
        <taxon>Fungi</taxon>
        <taxon>Fungi incertae sedis</taxon>
        <taxon>Mucoromycota</taxon>
        <taxon>Glomeromycotina</taxon>
        <taxon>Glomeromycetes</taxon>
        <taxon>Glomerales</taxon>
        <taxon>Glomeraceae</taxon>
        <taxon>Glomus</taxon>
    </lineage>
</organism>
<dbReference type="EMBL" id="QKYT01000375">
    <property type="protein sequence ID" value="RIA86233.1"/>
    <property type="molecule type" value="Genomic_DNA"/>
</dbReference>
<reference evidence="2 3" key="1">
    <citation type="submission" date="2018-06" db="EMBL/GenBank/DDBJ databases">
        <title>Comparative genomics reveals the genomic features of Rhizophagus irregularis, R. cerebriforme, R. diaphanum and Gigaspora rosea, and their symbiotic lifestyle signature.</title>
        <authorList>
            <person name="Morin E."/>
            <person name="San Clemente H."/>
            <person name="Chen E.C.H."/>
            <person name="De La Providencia I."/>
            <person name="Hainaut M."/>
            <person name="Kuo A."/>
            <person name="Kohler A."/>
            <person name="Murat C."/>
            <person name="Tang N."/>
            <person name="Roy S."/>
            <person name="Loubradou J."/>
            <person name="Henrissat B."/>
            <person name="Grigoriev I.V."/>
            <person name="Corradi N."/>
            <person name="Roux C."/>
            <person name="Martin F.M."/>
        </authorList>
    </citation>
    <scope>NUCLEOTIDE SEQUENCE [LARGE SCALE GENOMIC DNA]</scope>
    <source>
        <strain evidence="2 3">DAOM 227022</strain>
    </source>
</reference>
<keyword evidence="1" id="KW-0732">Signal</keyword>
<protein>
    <recommendedName>
        <fullName evidence="4">Hydrophobic surface binding protein A-domain-containing protein</fullName>
    </recommendedName>
</protein>
<sequence length="171" mass="19343">MKSFLFISALVAILSIVLIATPIEAQFEQAFPVVYTNEVKREFANNIKSNILNNVNFTTVSISKTKIIKRQILASVQLTDFVNKESIFTTFDDLRRTMLALARSLIIPVRDFTKGNKVTVEQLINIVGGCRKNIDDATRIFIGKLKSECKNNNNECKKALNDIKNELLKFV</sequence>
<accession>A0A397SJA3</accession>
<feature type="signal peptide" evidence="1">
    <location>
        <begin position="1"/>
        <end position="25"/>
    </location>
</feature>
<feature type="chain" id="PRO_5017392003" description="Hydrophobic surface binding protein A-domain-containing protein" evidence="1">
    <location>
        <begin position="26"/>
        <end position="171"/>
    </location>
</feature>
<proteinExistence type="predicted"/>